<dbReference type="Gene3D" id="3.30.950.30">
    <property type="entry name" value="Schlafen, AAA domain"/>
    <property type="match status" value="1"/>
</dbReference>
<dbReference type="InterPro" id="IPR007421">
    <property type="entry name" value="Schlafen_AlbA_2_dom"/>
</dbReference>
<evidence type="ECO:0000259" key="1">
    <source>
        <dbReference type="Pfam" id="PF04326"/>
    </source>
</evidence>
<dbReference type="InterPro" id="IPR038461">
    <property type="entry name" value="Schlafen_AlbA_2_dom_sf"/>
</dbReference>
<dbReference type="eggNOG" id="COG2865">
    <property type="taxonomic scope" value="Bacteria"/>
</dbReference>
<dbReference type="OrthoDB" id="8990343at2"/>
<dbReference type="PANTHER" id="PTHR30595:SF6">
    <property type="entry name" value="SCHLAFEN ALBA-2 DOMAIN-CONTAINING PROTEIN"/>
    <property type="match status" value="1"/>
</dbReference>
<dbReference type="Pfam" id="PF04326">
    <property type="entry name" value="SLFN_AlbA_2"/>
    <property type="match status" value="1"/>
</dbReference>
<reference evidence="2" key="1">
    <citation type="submission" date="2010-09" db="EMBL/GenBank/DDBJ databases">
        <title>Complete sequence of chromosome2 of Burkholderia sp. CCGE1003.</title>
        <authorList>
            <consortium name="US DOE Joint Genome Institute"/>
            <person name="Lucas S."/>
            <person name="Copeland A."/>
            <person name="Lapidus A."/>
            <person name="Cheng J.-F."/>
            <person name="Bruce D."/>
            <person name="Goodwin L."/>
            <person name="Pitluck S."/>
            <person name="Daligault H."/>
            <person name="Davenport K."/>
            <person name="Detter J.C."/>
            <person name="Han C."/>
            <person name="Tapia R."/>
            <person name="Land M."/>
            <person name="Hauser L."/>
            <person name="Jeffries C."/>
            <person name="Kyrpides N."/>
            <person name="Ivanova N."/>
            <person name="Ovchinnikova G."/>
            <person name="Martinez-Romero E."/>
            <person name="Rogel M.A."/>
            <person name="Auchtung J."/>
            <person name="Tiedje J.M."/>
            <person name="Woyke T."/>
        </authorList>
    </citation>
    <scope>NUCLEOTIDE SEQUENCE</scope>
    <source>
        <strain evidence="2">CCGE1003</strain>
    </source>
</reference>
<protein>
    <submittedName>
        <fullName evidence="2">AAA-4 family protein</fullName>
    </submittedName>
</protein>
<dbReference type="KEGG" id="bgf:BC1003_6090"/>
<sequence length="393" mass="42885">MIPQARIEGIDEAAIRQLLGVAREGRTLDFKEALDLSDAGRRALAEDVCAFANTVGGDLVFGIREQGGVADEIIPVELENSDAALLQLTNALRDMVEPRVTTTLRSHAVRLAGGGHVIVLRVGLSPNAPHRVLRNNHFYLRNSVGKETMDIHAIRTAFAFADSLADRALAFRDRRLEALKAGSSPRPLQLAPLIAVHAVPLAALTRRSAHPVEALKTSGRHLMAATVARGNPLRTAEVNYEGIICSADRNAEDRVGGYAQLFRDGSVELAGCLTTHLLPNEGDRISALYPSQYELPLIQEALPAVFETFATLDLPPPAYVFVSLLHLPNALRIGFQPPLEFARFPPLPAHLTQILSAPVYVEDFGQDPLEMIRPALDPVWNAVGEEHTWTQFQ</sequence>
<gene>
    <name evidence="2" type="ordered locus">BC1003_6090</name>
</gene>
<organism evidence="2">
    <name type="scientific">Burkholderia sp. (strain CCGE1003)</name>
    <dbReference type="NCBI Taxonomy" id="640512"/>
    <lineage>
        <taxon>Bacteria</taxon>
        <taxon>Pseudomonadati</taxon>
        <taxon>Pseudomonadota</taxon>
        <taxon>Betaproteobacteria</taxon>
        <taxon>Burkholderiales</taxon>
        <taxon>Burkholderiaceae</taxon>
        <taxon>Burkholderia</taxon>
    </lineage>
</organism>
<feature type="domain" description="Schlafen AlbA-2" evidence="1">
    <location>
        <begin position="24"/>
        <end position="149"/>
    </location>
</feature>
<evidence type="ECO:0000313" key="2">
    <source>
        <dbReference type="EMBL" id="ADN61982.1"/>
    </source>
</evidence>
<name>E1TJ71_BURSG</name>
<proteinExistence type="predicted"/>
<dbReference type="STRING" id="640512.BC1003_6090"/>
<dbReference type="EMBL" id="CP002218">
    <property type="protein sequence ID" value="ADN61982.1"/>
    <property type="molecule type" value="Genomic_DNA"/>
</dbReference>
<dbReference type="PANTHER" id="PTHR30595">
    <property type="entry name" value="GLPR-RELATED TRANSCRIPTIONAL REPRESSOR"/>
    <property type="match status" value="1"/>
</dbReference>
<dbReference type="AlphaFoldDB" id="E1TJ71"/>
<accession>E1TJ71</accession>
<dbReference type="HOGENOM" id="CLU_710990_0_0_4"/>